<dbReference type="PANTHER" id="PTHR24223">
    <property type="entry name" value="ATP-BINDING CASSETTE SUB-FAMILY C"/>
    <property type="match status" value="1"/>
</dbReference>
<keyword evidence="7 8" id="KW-0472">Membrane</keyword>
<evidence type="ECO:0000256" key="4">
    <source>
        <dbReference type="ARBA" id="ARBA00022741"/>
    </source>
</evidence>
<dbReference type="OrthoDB" id="6512918at2759"/>
<name>D6WZN7_TRICA</name>
<feature type="transmembrane region" description="Helical" evidence="8">
    <location>
        <begin position="611"/>
        <end position="629"/>
    </location>
</feature>
<keyword evidence="12" id="KW-1185">Reference proteome</keyword>
<keyword evidence="2" id="KW-0813">Transport</keyword>
<dbReference type="EMBL" id="KQ971372">
    <property type="protein sequence ID" value="EFA09672.2"/>
    <property type="molecule type" value="Genomic_DNA"/>
</dbReference>
<dbReference type="InterPro" id="IPR050173">
    <property type="entry name" value="ABC_transporter_C-like"/>
</dbReference>
<dbReference type="eggNOG" id="KOG0054">
    <property type="taxonomic scope" value="Eukaryota"/>
</dbReference>
<evidence type="ECO:0000313" key="11">
    <source>
        <dbReference type="EMBL" id="EFA09672.2"/>
    </source>
</evidence>
<evidence type="ECO:0000256" key="2">
    <source>
        <dbReference type="ARBA" id="ARBA00022448"/>
    </source>
</evidence>
<dbReference type="HOGENOM" id="CLU_000604_27_1_1"/>
<keyword evidence="4" id="KW-0547">Nucleotide-binding</keyword>
<keyword evidence="5" id="KW-0067">ATP-binding</keyword>
<evidence type="ECO:0000256" key="1">
    <source>
        <dbReference type="ARBA" id="ARBA00004141"/>
    </source>
</evidence>
<feature type="transmembrane region" description="Helical" evidence="8">
    <location>
        <begin position="832"/>
        <end position="853"/>
    </location>
</feature>
<dbReference type="KEGG" id="tca:100142393"/>
<dbReference type="Gene3D" id="3.40.50.300">
    <property type="entry name" value="P-loop containing nucleotide triphosphate hydrolases"/>
    <property type="match status" value="2"/>
</dbReference>
<dbReference type="SUPFAM" id="SSF90123">
    <property type="entry name" value="ABC transporter transmembrane region"/>
    <property type="match status" value="2"/>
</dbReference>
<dbReference type="GO" id="GO:0005524">
    <property type="term" value="F:ATP binding"/>
    <property type="evidence" value="ECO:0007669"/>
    <property type="project" value="UniProtKB-KW"/>
</dbReference>
<feature type="transmembrane region" description="Helical" evidence="8">
    <location>
        <begin position="732"/>
        <end position="758"/>
    </location>
</feature>
<evidence type="ECO:0000256" key="7">
    <source>
        <dbReference type="ARBA" id="ARBA00023136"/>
    </source>
</evidence>
<feature type="transmembrane region" description="Helical" evidence="8">
    <location>
        <begin position="64"/>
        <end position="82"/>
    </location>
</feature>
<evidence type="ECO:0000256" key="3">
    <source>
        <dbReference type="ARBA" id="ARBA00022692"/>
    </source>
</evidence>
<dbReference type="InterPro" id="IPR027417">
    <property type="entry name" value="P-loop_NTPase"/>
</dbReference>
<dbReference type="PROSITE" id="PS50929">
    <property type="entry name" value="ABC_TM1F"/>
    <property type="match status" value="2"/>
</dbReference>
<feature type="transmembrane region" description="Helical" evidence="8">
    <location>
        <begin position="192"/>
        <end position="212"/>
    </location>
</feature>
<dbReference type="InterPro" id="IPR036640">
    <property type="entry name" value="ABC1_TM_sf"/>
</dbReference>
<dbReference type="SMART" id="SM00382">
    <property type="entry name" value="AAA"/>
    <property type="match status" value="2"/>
</dbReference>
<organism evidence="11 12">
    <name type="scientific">Tribolium castaneum</name>
    <name type="common">Red flour beetle</name>
    <dbReference type="NCBI Taxonomy" id="7070"/>
    <lineage>
        <taxon>Eukaryota</taxon>
        <taxon>Metazoa</taxon>
        <taxon>Ecdysozoa</taxon>
        <taxon>Arthropoda</taxon>
        <taxon>Hexapoda</taxon>
        <taxon>Insecta</taxon>
        <taxon>Pterygota</taxon>
        <taxon>Neoptera</taxon>
        <taxon>Endopterygota</taxon>
        <taxon>Coleoptera</taxon>
        <taxon>Polyphaga</taxon>
        <taxon>Cucujiformia</taxon>
        <taxon>Tenebrionidae</taxon>
        <taxon>Tenebrionidae incertae sedis</taxon>
        <taxon>Tribolium</taxon>
    </lineage>
</organism>
<evidence type="ECO:0000259" key="10">
    <source>
        <dbReference type="PROSITE" id="PS50929"/>
    </source>
</evidence>
<feature type="transmembrane region" description="Helical" evidence="8">
    <location>
        <begin position="269"/>
        <end position="289"/>
    </location>
</feature>
<dbReference type="OMA" id="MWSESED"/>
<dbReference type="Pfam" id="PF00664">
    <property type="entry name" value="ABC_membrane"/>
    <property type="match status" value="2"/>
</dbReference>
<gene>
    <name evidence="11" type="primary">AUGUSTUS-3.0.2_11800</name>
    <name evidence="11" type="ORF">TcasGA2_TC011800</name>
</gene>
<reference evidence="11 12" key="2">
    <citation type="journal article" date="2010" name="Nucleic Acids Res.">
        <title>BeetleBase in 2010: revisions to provide comprehensive genomic information for Tribolium castaneum.</title>
        <authorList>
            <person name="Kim H.S."/>
            <person name="Murphy T."/>
            <person name="Xia J."/>
            <person name="Caragea D."/>
            <person name="Park Y."/>
            <person name="Beeman R.W."/>
            <person name="Lorenzen M.D."/>
            <person name="Butcher S."/>
            <person name="Manak J.R."/>
            <person name="Brown S.J."/>
        </authorList>
    </citation>
    <scope>GENOME REANNOTATION</scope>
    <source>
        <strain evidence="11 12">Georgia GA2</strain>
    </source>
</reference>
<dbReference type="InterPro" id="IPR017871">
    <property type="entry name" value="ABC_transporter-like_CS"/>
</dbReference>
<dbReference type="SMR" id="D6WZN7"/>
<dbReference type="GO" id="GO:0140359">
    <property type="term" value="F:ABC-type transporter activity"/>
    <property type="evidence" value="ECO:0000318"/>
    <property type="project" value="GO_Central"/>
</dbReference>
<dbReference type="Pfam" id="PF00005">
    <property type="entry name" value="ABC_tran"/>
    <property type="match status" value="2"/>
</dbReference>
<dbReference type="InterPro" id="IPR003593">
    <property type="entry name" value="AAA+_ATPase"/>
</dbReference>
<dbReference type="PROSITE" id="PS50893">
    <property type="entry name" value="ABC_TRANSPORTER_2"/>
    <property type="match status" value="1"/>
</dbReference>
<dbReference type="PANTHER" id="PTHR24223:SF448">
    <property type="entry name" value="FI20146P1-RELATED"/>
    <property type="match status" value="1"/>
</dbReference>
<evidence type="ECO:0000313" key="12">
    <source>
        <dbReference type="Proteomes" id="UP000007266"/>
    </source>
</evidence>
<dbReference type="PROSITE" id="PS00211">
    <property type="entry name" value="ABC_TRANSPORTER_1"/>
    <property type="match status" value="1"/>
</dbReference>
<keyword evidence="3 8" id="KW-0812">Transmembrane</keyword>
<evidence type="ECO:0000256" key="8">
    <source>
        <dbReference type="SAM" id="Phobius"/>
    </source>
</evidence>
<feature type="transmembrane region" description="Helical" evidence="8">
    <location>
        <begin position="88"/>
        <end position="108"/>
    </location>
</feature>
<proteinExistence type="predicted"/>
<evidence type="ECO:0000259" key="9">
    <source>
        <dbReference type="PROSITE" id="PS50893"/>
    </source>
</evidence>
<evidence type="ECO:0000256" key="5">
    <source>
        <dbReference type="ARBA" id="ARBA00022840"/>
    </source>
</evidence>
<dbReference type="Proteomes" id="UP000007266">
    <property type="component" value="Linkage group 9"/>
</dbReference>
<evidence type="ECO:0000256" key="6">
    <source>
        <dbReference type="ARBA" id="ARBA00022989"/>
    </source>
</evidence>
<dbReference type="InterPro" id="IPR003439">
    <property type="entry name" value="ABC_transporter-like_ATP-bd"/>
</dbReference>
<accession>D6WZN7</accession>
<feature type="domain" description="ABC transmembrane type-1" evidence="10">
    <location>
        <begin position="654"/>
        <end position="849"/>
    </location>
</feature>
<protein>
    <submittedName>
        <fullName evidence="11">Putative multidrug resistance-associated protein lethal(2)03659-like Protein</fullName>
    </submittedName>
</protein>
<reference evidence="11 12" key="1">
    <citation type="journal article" date="2008" name="Nature">
        <title>The genome of the model beetle and pest Tribolium castaneum.</title>
        <authorList>
            <consortium name="Tribolium Genome Sequencing Consortium"/>
            <person name="Richards S."/>
            <person name="Gibbs R.A."/>
            <person name="Weinstock G.M."/>
            <person name="Brown S.J."/>
            <person name="Denell R."/>
            <person name="Beeman R.W."/>
            <person name="Gibbs R."/>
            <person name="Beeman R.W."/>
            <person name="Brown S.J."/>
            <person name="Bucher G."/>
            <person name="Friedrich M."/>
            <person name="Grimmelikhuijzen C.J."/>
            <person name="Klingler M."/>
            <person name="Lorenzen M."/>
            <person name="Richards S."/>
            <person name="Roth S."/>
            <person name="Schroder R."/>
            <person name="Tautz D."/>
            <person name="Zdobnov E.M."/>
            <person name="Muzny D."/>
            <person name="Gibbs R.A."/>
            <person name="Weinstock G.M."/>
            <person name="Attaway T."/>
            <person name="Bell S."/>
            <person name="Buhay C.J."/>
            <person name="Chandrabose M.N."/>
            <person name="Chavez D."/>
            <person name="Clerk-Blankenburg K.P."/>
            <person name="Cree A."/>
            <person name="Dao M."/>
            <person name="Davis C."/>
            <person name="Chacko J."/>
            <person name="Dinh H."/>
            <person name="Dugan-Rocha S."/>
            <person name="Fowler G."/>
            <person name="Garner T.T."/>
            <person name="Garnes J."/>
            <person name="Gnirke A."/>
            <person name="Hawes A."/>
            <person name="Hernandez J."/>
            <person name="Hines S."/>
            <person name="Holder M."/>
            <person name="Hume J."/>
            <person name="Jhangiani S.N."/>
            <person name="Joshi V."/>
            <person name="Khan Z.M."/>
            <person name="Jackson L."/>
            <person name="Kovar C."/>
            <person name="Kowis A."/>
            <person name="Lee S."/>
            <person name="Lewis L.R."/>
            <person name="Margolis J."/>
            <person name="Morgan M."/>
            <person name="Nazareth L.V."/>
            <person name="Nguyen N."/>
            <person name="Okwuonu G."/>
            <person name="Parker D."/>
            <person name="Richards S."/>
            <person name="Ruiz S.J."/>
            <person name="Santibanez J."/>
            <person name="Savard J."/>
            <person name="Scherer S.E."/>
            <person name="Schneider B."/>
            <person name="Sodergren E."/>
            <person name="Tautz D."/>
            <person name="Vattahil S."/>
            <person name="Villasana D."/>
            <person name="White C.S."/>
            <person name="Wright R."/>
            <person name="Park Y."/>
            <person name="Beeman R.W."/>
            <person name="Lord J."/>
            <person name="Oppert B."/>
            <person name="Lorenzen M."/>
            <person name="Brown S."/>
            <person name="Wang L."/>
            <person name="Savard J."/>
            <person name="Tautz D."/>
            <person name="Richards S."/>
            <person name="Weinstock G."/>
            <person name="Gibbs R.A."/>
            <person name="Liu Y."/>
            <person name="Worley K."/>
            <person name="Weinstock G."/>
            <person name="Elsik C.G."/>
            <person name="Reese J.T."/>
            <person name="Elhaik E."/>
            <person name="Landan G."/>
            <person name="Graur D."/>
            <person name="Arensburger P."/>
            <person name="Atkinson P."/>
            <person name="Beeman R.W."/>
            <person name="Beidler J."/>
            <person name="Brown S.J."/>
            <person name="Demuth J.P."/>
            <person name="Drury D.W."/>
            <person name="Du Y.Z."/>
            <person name="Fujiwara H."/>
            <person name="Lorenzen M."/>
            <person name="Maselli V."/>
            <person name="Osanai M."/>
            <person name="Park Y."/>
            <person name="Robertson H.M."/>
            <person name="Tu Z."/>
            <person name="Wang J.J."/>
            <person name="Wang S."/>
            <person name="Richards S."/>
            <person name="Song H."/>
            <person name="Zhang L."/>
            <person name="Sodergren E."/>
            <person name="Werner D."/>
            <person name="Stanke M."/>
            <person name="Morgenstern B."/>
            <person name="Solovyev V."/>
            <person name="Kosarev P."/>
            <person name="Brown G."/>
            <person name="Chen H.C."/>
            <person name="Ermolaeva O."/>
            <person name="Hlavina W."/>
            <person name="Kapustin Y."/>
            <person name="Kiryutin B."/>
            <person name="Kitts P."/>
            <person name="Maglott D."/>
            <person name="Pruitt K."/>
            <person name="Sapojnikov V."/>
            <person name="Souvorov A."/>
            <person name="Mackey A.J."/>
            <person name="Waterhouse R.M."/>
            <person name="Wyder S."/>
            <person name="Zdobnov E.M."/>
            <person name="Zdobnov E.M."/>
            <person name="Wyder S."/>
            <person name="Kriventseva E.V."/>
            <person name="Kadowaki T."/>
            <person name="Bork P."/>
            <person name="Aranda M."/>
            <person name="Bao R."/>
            <person name="Beermann A."/>
            <person name="Berns N."/>
            <person name="Bolognesi R."/>
            <person name="Bonneton F."/>
            <person name="Bopp D."/>
            <person name="Brown S.J."/>
            <person name="Bucher G."/>
            <person name="Butts T."/>
            <person name="Chaumot A."/>
            <person name="Denell R.E."/>
            <person name="Ferrier D.E."/>
            <person name="Friedrich M."/>
            <person name="Gordon C.M."/>
            <person name="Jindra M."/>
            <person name="Klingler M."/>
            <person name="Lan Q."/>
            <person name="Lattorff H.M."/>
            <person name="Laudet V."/>
            <person name="von Levetsow C."/>
            <person name="Liu Z."/>
            <person name="Lutz R."/>
            <person name="Lynch J.A."/>
            <person name="da Fonseca R.N."/>
            <person name="Posnien N."/>
            <person name="Reuter R."/>
            <person name="Roth S."/>
            <person name="Savard J."/>
            <person name="Schinko J.B."/>
            <person name="Schmitt C."/>
            <person name="Schoppmeier M."/>
            <person name="Schroder R."/>
            <person name="Shippy T.D."/>
            <person name="Simonnet F."/>
            <person name="Marques-Souza H."/>
            <person name="Tautz D."/>
            <person name="Tomoyasu Y."/>
            <person name="Trauner J."/>
            <person name="Van der Zee M."/>
            <person name="Vervoort M."/>
            <person name="Wittkopp N."/>
            <person name="Wimmer E.A."/>
            <person name="Yang X."/>
            <person name="Jones A.K."/>
            <person name="Sattelle D.B."/>
            <person name="Ebert P.R."/>
            <person name="Nelson D."/>
            <person name="Scott J.G."/>
            <person name="Beeman R.W."/>
            <person name="Muthukrishnan S."/>
            <person name="Kramer K.J."/>
            <person name="Arakane Y."/>
            <person name="Beeman R.W."/>
            <person name="Zhu Q."/>
            <person name="Hogenkamp D."/>
            <person name="Dixit R."/>
            <person name="Oppert B."/>
            <person name="Jiang H."/>
            <person name="Zou Z."/>
            <person name="Marshall J."/>
            <person name="Elpidina E."/>
            <person name="Vinokurov K."/>
            <person name="Oppert C."/>
            <person name="Zou Z."/>
            <person name="Evans J."/>
            <person name="Lu Z."/>
            <person name="Zhao P."/>
            <person name="Sumathipala N."/>
            <person name="Altincicek B."/>
            <person name="Vilcinskas A."/>
            <person name="Williams M."/>
            <person name="Hultmark D."/>
            <person name="Hetru C."/>
            <person name="Jiang H."/>
            <person name="Grimmelikhuijzen C.J."/>
            <person name="Hauser F."/>
            <person name="Cazzamali G."/>
            <person name="Williamson M."/>
            <person name="Park Y."/>
            <person name="Li B."/>
            <person name="Tanaka Y."/>
            <person name="Predel R."/>
            <person name="Neupert S."/>
            <person name="Schachtner J."/>
            <person name="Verleyen P."/>
            <person name="Raible F."/>
            <person name="Bork P."/>
            <person name="Friedrich M."/>
            <person name="Walden K.K."/>
            <person name="Robertson H.M."/>
            <person name="Angeli S."/>
            <person name="Foret S."/>
            <person name="Bucher G."/>
            <person name="Schuetz S."/>
            <person name="Maleszka R."/>
            <person name="Wimmer E.A."/>
            <person name="Beeman R.W."/>
            <person name="Lorenzen M."/>
            <person name="Tomoyasu Y."/>
            <person name="Miller S.C."/>
            <person name="Grossmann D."/>
            <person name="Bucher G."/>
        </authorList>
    </citation>
    <scope>NUCLEOTIDE SEQUENCE [LARGE SCALE GENOMIC DNA]</scope>
    <source>
        <strain evidence="11 12">Georgia GA2</strain>
    </source>
</reference>
<dbReference type="InterPro" id="IPR011527">
    <property type="entry name" value="ABC1_TM_dom"/>
</dbReference>
<feature type="domain" description="ABC transmembrane type-1" evidence="10">
    <location>
        <begin position="84"/>
        <end position="289"/>
    </location>
</feature>
<comment type="subcellular location">
    <subcellularLocation>
        <location evidence="1">Membrane</location>
        <topology evidence="1">Multi-pass membrane protein</topology>
    </subcellularLocation>
</comment>
<sequence length="1058" mass="119792">MESVLKAERKKKINTKSFFSGFVRNEHLCELPESLKSRFLSEKLEKLWFGLKPKKKKPSIIEPLLKCHFLTYFFLGLTQLIVKTLLIVGYPFLIDRFFGISLVVLFLLETAYDQWYMFKLKILQLQVETALCGLIYRKSLKLPQVPFGKILTFMTKDCHNLNTSLRRANDVWIYTLQSIFLIYLIFRNVGLAVLVPLFCFLIILPQQIRLALKSKILKTKLLQTTDSRFKLAQTVLPGIKSVKLNKAEAYFGEKLHKIRLEEVGFTHKLFLLKFLIASNASLWICASFFPWTAIFLKDTSLAVIFYLFQIYQILGHVLLSTVPFSISQSAQTLATIARIDDFLQSGEVPPKAQAFNKTPQITLKGVTVAVNRETVLRDISLDLRAGLHQVIGAVGSGKSFLLKTILGECRPIRGEVLVQGSCSYSAQKPWVFASTVRENIVFGENFDEGRYNRVLHVCSLQKLDLDTVQSLSQGQKAKINLARAIYKNCDVYLLDDPLAGLDYATRRLIFQKCAAFLRGKLVIFAAREMYDCANCVVLEKGKIICFEKFDTINENFDHQCPEGTIEEDSVENASEETQLLAKPLLGIFFEEKIKLGRVDLKVYKKWTKTSGFPLFIFVIFLVACLPPMAKIFDSSLTSWNTAQTERKNVITRHIALFTIYLIFVVLSTVVFLIFAKKASIKLHKLLSQAVLNADLAFFDKNLSGQILGRFSHDLLVSDEVLPFLFYDSCQTLFSAIGGMIGLILVQKIFIVGVILLIFGVATLRRKFLSVATDLKRLEATAKSSIIDYFNSSVVGLATIRARNNNSLFHQEFETRLDLYTSASFTYLCTKSIFFISFNLLVSVFLGVTVTRFLEPPVIQAALFAVQILRKGLLKWTEFETNLVSVERILNYSDQGKIKSKIDKIPFGISPKAKLGIMGESGAGKTALLFTLVARHGKVSGFSEDSIFFQSTVRENVDPFRKHRDAEIRSVLKTLNFNRFVFDLDEELFDLSEGQKELICLARLVLDNSDFVIIDNPSVFLDLELFSGRTVVVVSHNPRILEQCDKIVFLSGNGVWCVA</sequence>
<dbReference type="AlphaFoldDB" id="D6WZN7"/>
<feature type="domain" description="ABC transporter" evidence="9">
    <location>
        <begin position="361"/>
        <end position="565"/>
    </location>
</feature>
<feature type="transmembrane region" description="Helical" evidence="8">
    <location>
        <begin position="301"/>
        <end position="319"/>
    </location>
</feature>
<feature type="transmembrane region" description="Helical" evidence="8">
    <location>
        <begin position="649"/>
        <end position="675"/>
    </location>
</feature>
<dbReference type="InParanoid" id="D6WZN7"/>
<dbReference type="Gene3D" id="1.20.1560.10">
    <property type="entry name" value="ABC transporter type 1, transmembrane domain"/>
    <property type="match status" value="2"/>
</dbReference>
<keyword evidence="6 8" id="KW-1133">Transmembrane helix</keyword>
<dbReference type="InterPro" id="IPR044726">
    <property type="entry name" value="ABCC_6TM_D2"/>
</dbReference>
<dbReference type="GO" id="GO:0016887">
    <property type="term" value="F:ATP hydrolysis activity"/>
    <property type="evidence" value="ECO:0007669"/>
    <property type="project" value="InterPro"/>
</dbReference>
<dbReference type="CDD" id="cd18580">
    <property type="entry name" value="ABC_6TM_ABCC_D2"/>
    <property type="match status" value="1"/>
</dbReference>
<dbReference type="GO" id="GO:0055085">
    <property type="term" value="P:transmembrane transport"/>
    <property type="evidence" value="ECO:0000318"/>
    <property type="project" value="GO_Central"/>
</dbReference>
<dbReference type="SUPFAM" id="SSF52540">
    <property type="entry name" value="P-loop containing nucleoside triphosphate hydrolases"/>
    <property type="match status" value="2"/>
</dbReference>
<dbReference type="GO" id="GO:0005886">
    <property type="term" value="C:plasma membrane"/>
    <property type="evidence" value="ECO:0000318"/>
    <property type="project" value="GO_Central"/>
</dbReference>